<dbReference type="PROSITE" id="PS51257">
    <property type="entry name" value="PROKAR_LIPOPROTEIN"/>
    <property type="match status" value="1"/>
</dbReference>
<evidence type="ECO:0000256" key="3">
    <source>
        <dbReference type="ARBA" id="ARBA00022448"/>
    </source>
</evidence>
<keyword evidence="4 5" id="KW-0732">Signal</keyword>
<dbReference type="PANTHER" id="PTHR30532">
    <property type="entry name" value="IRON III DICITRATE-BINDING PERIPLASMIC PROTEIN"/>
    <property type="match status" value="1"/>
</dbReference>
<accession>A0A4R1MRY5</accession>
<feature type="signal peptide" evidence="5">
    <location>
        <begin position="1"/>
        <end position="24"/>
    </location>
</feature>
<feature type="domain" description="Fe/B12 periplasmic-binding" evidence="6">
    <location>
        <begin position="71"/>
        <end position="330"/>
    </location>
</feature>
<reference evidence="7 8" key="1">
    <citation type="submission" date="2019-03" db="EMBL/GenBank/DDBJ databases">
        <title>Genomic Encyclopedia of Type Strains, Phase IV (KMG-IV): sequencing the most valuable type-strain genomes for metagenomic binning, comparative biology and taxonomic classification.</title>
        <authorList>
            <person name="Goeker M."/>
        </authorList>
    </citation>
    <scope>NUCLEOTIDE SEQUENCE [LARGE SCALE GENOMIC DNA]</scope>
    <source>
        <strain evidence="7 8">DSM 24176</strain>
    </source>
</reference>
<dbReference type="InterPro" id="IPR002491">
    <property type="entry name" value="ABC_transptr_periplasmic_BD"/>
</dbReference>
<evidence type="ECO:0000256" key="5">
    <source>
        <dbReference type="SAM" id="SignalP"/>
    </source>
</evidence>
<sequence length="330" mass="36232">MKKQVTVLSLVILLSIVFVGCGSAGDEQAVVAEPVIADQDLDTEEKSEEEGTQIITYLGEAYEVPANAERIAISGALESMEDALVLGVEPIGAITVSGEFPEMFADIVGQAESTGEKIQLNLEAILQMQPDVILGVIKFPEETLEQLEKIAPTIPISHIASDWEDNLMLLGELTGKEKEAQEAIDGYYERVAQVKEDMGSQYDDKSIVAIRVRRGNLFIYPEDIFFNAVLHEDLGLPVPELVGAAQAQENVSIEVFSELNPDYIFVQFEESENVDTPDVLNDIQSNPIWQSIEAVQNDNVFINVVDPLAQGGTAWSKINFLEAFVDNLLD</sequence>
<dbReference type="GO" id="GO:0030288">
    <property type="term" value="C:outer membrane-bounded periplasmic space"/>
    <property type="evidence" value="ECO:0007669"/>
    <property type="project" value="TreeGrafter"/>
</dbReference>
<comment type="caution">
    <text evidence="7">The sequence shown here is derived from an EMBL/GenBank/DDBJ whole genome shotgun (WGS) entry which is preliminary data.</text>
</comment>
<dbReference type="RefSeq" id="WP_132282236.1">
    <property type="nucleotide sequence ID" value="NZ_SMGQ01000012.1"/>
</dbReference>
<feature type="chain" id="PRO_5020942001" evidence="5">
    <location>
        <begin position="25"/>
        <end position="330"/>
    </location>
</feature>
<gene>
    <name evidence="7" type="ORF">EDC19_1521</name>
</gene>
<keyword evidence="3" id="KW-0813">Transport</keyword>
<evidence type="ECO:0000313" key="7">
    <source>
        <dbReference type="EMBL" id="TCK93329.1"/>
    </source>
</evidence>
<dbReference type="PROSITE" id="PS50983">
    <property type="entry name" value="FE_B12_PBP"/>
    <property type="match status" value="1"/>
</dbReference>
<dbReference type="InterPro" id="IPR051313">
    <property type="entry name" value="Bact_iron-sidero_bind"/>
</dbReference>
<dbReference type="GO" id="GO:1901678">
    <property type="term" value="P:iron coordination entity transport"/>
    <property type="evidence" value="ECO:0007669"/>
    <property type="project" value="UniProtKB-ARBA"/>
</dbReference>
<dbReference type="EMBL" id="SMGQ01000012">
    <property type="protein sequence ID" value="TCK93329.1"/>
    <property type="molecule type" value="Genomic_DNA"/>
</dbReference>
<evidence type="ECO:0000256" key="4">
    <source>
        <dbReference type="ARBA" id="ARBA00022729"/>
    </source>
</evidence>
<dbReference type="CDD" id="cd01138">
    <property type="entry name" value="FeuA"/>
    <property type="match status" value="1"/>
</dbReference>
<dbReference type="Gene3D" id="3.40.50.1980">
    <property type="entry name" value="Nitrogenase molybdenum iron protein domain"/>
    <property type="match status" value="2"/>
</dbReference>
<dbReference type="Proteomes" id="UP000294545">
    <property type="component" value="Unassembled WGS sequence"/>
</dbReference>
<dbReference type="PANTHER" id="PTHR30532:SF10">
    <property type="entry name" value="IRON-UPTAKE SYSTEM-BINDING PROTEIN"/>
    <property type="match status" value="1"/>
</dbReference>
<dbReference type="SUPFAM" id="SSF53807">
    <property type="entry name" value="Helical backbone' metal receptor"/>
    <property type="match status" value="1"/>
</dbReference>
<evidence type="ECO:0000256" key="2">
    <source>
        <dbReference type="ARBA" id="ARBA00008814"/>
    </source>
</evidence>
<protein>
    <submittedName>
        <fullName evidence="7">Bacillibactin-binding protein</fullName>
    </submittedName>
</protein>
<dbReference type="AlphaFoldDB" id="A0A4R1MRY5"/>
<comment type="subcellular location">
    <subcellularLocation>
        <location evidence="1">Cell envelope</location>
    </subcellularLocation>
</comment>
<evidence type="ECO:0000259" key="6">
    <source>
        <dbReference type="PROSITE" id="PS50983"/>
    </source>
</evidence>
<name>A0A4R1MRY5_9FIRM</name>
<evidence type="ECO:0000313" key="8">
    <source>
        <dbReference type="Proteomes" id="UP000294545"/>
    </source>
</evidence>
<proteinExistence type="inferred from homology"/>
<organism evidence="7 8">
    <name type="scientific">Natranaerovirga hydrolytica</name>
    <dbReference type="NCBI Taxonomy" id="680378"/>
    <lineage>
        <taxon>Bacteria</taxon>
        <taxon>Bacillati</taxon>
        <taxon>Bacillota</taxon>
        <taxon>Clostridia</taxon>
        <taxon>Lachnospirales</taxon>
        <taxon>Natranaerovirgaceae</taxon>
        <taxon>Natranaerovirga</taxon>
    </lineage>
</organism>
<keyword evidence="8" id="KW-1185">Reference proteome</keyword>
<dbReference type="OrthoDB" id="9816357at2"/>
<evidence type="ECO:0000256" key="1">
    <source>
        <dbReference type="ARBA" id="ARBA00004196"/>
    </source>
</evidence>
<dbReference type="Pfam" id="PF01497">
    <property type="entry name" value="Peripla_BP_2"/>
    <property type="match status" value="1"/>
</dbReference>
<comment type="similarity">
    <text evidence="2">Belongs to the bacterial solute-binding protein 8 family.</text>
</comment>